<name>A0A2Z4NDZ1_9BACT</name>
<organism evidence="1 2">
    <name type="scientific">[Mycoplasma] anseris</name>
    <dbReference type="NCBI Taxonomy" id="92400"/>
    <lineage>
        <taxon>Bacteria</taxon>
        <taxon>Bacillati</taxon>
        <taxon>Mycoplasmatota</taxon>
        <taxon>Mycoplasmoidales</taxon>
        <taxon>Metamycoplasmataceae</taxon>
        <taxon>Metamycoplasma</taxon>
    </lineage>
</organism>
<dbReference type="InterPro" id="IPR011604">
    <property type="entry name" value="PDDEXK-like_dom_sf"/>
</dbReference>
<proteinExistence type="predicted"/>
<reference evidence="2" key="1">
    <citation type="submission" date="2018-06" db="EMBL/GenBank/DDBJ databases">
        <title>Complete genome sequences of Mycoplasma anatis, M. anseris and M. cloacale type strains.</title>
        <authorList>
            <person name="Grozner D."/>
            <person name="Forro B."/>
            <person name="Sulyok K.M."/>
            <person name="Marton S."/>
            <person name="Kreizinger Z."/>
            <person name="Banyai K."/>
            <person name="Gyuranecz M."/>
        </authorList>
    </citation>
    <scope>NUCLEOTIDE SEQUENCE [LARGE SCALE GENOMIC DNA]</scope>
    <source>
        <strain evidence="2">ATCC 49234</strain>
    </source>
</reference>
<dbReference type="NCBIfam" id="NF045870">
    <property type="entry name" value="MAGa7180_fam_nucl"/>
    <property type="match status" value="1"/>
</dbReference>
<dbReference type="AlphaFoldDB" id="A0A2Z4NDZ1"/>
<evidence type="ECO:0000313" key="2">
    <source>
        <dbReference type="Proteomes" id="UP000250218"/>
    </source>
</evidence>
<keyword evidence="2" id="KW-1185">Reference proteome</keyword>
<sequence>MYKAPYRRFYNEEHYQINWETQTIKLNPEFHKRLLSFPYTNPNGFRKLTGTALGDILEVDNFKSQFAAFARLCGLAMPVLDEKYIRAGVILEPKILSLVEQAIGEELQRFDAKEYQYDYFKENKLFGGLPDGFAKQNQIIIEIKTTNEKNYDFWTNKEVPIGYQKQAQLYAYLMGVDSFSIVAIFLKDEDYTDPNQVDILKRKIKNFNFKVNKAQVLDDIKFCEEWYNQYTKSGISPKWKNGIDNDLIEYLKCKNQDEWTQLYNHWIAIKKAVPNHE</sequence>
<protein>
    <submittedName>
        <fullName evidence="1">Uncharacterized protein</fullName>
    </submittedName>
</protein>
<evidence type="ECO:0000313" key="1">
    <source>
        <dbReference type="EMBL" id="AWX69738.1"/>
    </source>
</evidence>
<accession>A0A2Z4NDZ1</accession>
<dbReference type="EMBL" id="CP030140">
    <property type="protein sequence ID" value="AWX69738.1"/>
    <property type="molecule type" value="Genomic_DNA"/>
</dbReference>
<dbReference type="SUPFAM" id="SSF52980">
    <property type="entry name" value="Restriction endonuclease-like"/>
    <property type="match status" value="1"/>
</dbReference>
<dbReference type="InterPro" id="IPR011335">
    <property type="entry name" value="Restrct_endonuc-II-like"/>
</dbReference>
<dbReference type="Gene3D" id="3.90.320.10">
    <property type="match status" value="1"/>
</dbReference>
<dbReference type="KEGG" id="mane:DP065_00055"/>
<gene>
    <name evidence="1" type="ORF">DP065_00055</name>
</gene>
<dbReference type="Proteomes" id="UP000250218">
    <property type="component" value="Chromosome"/>
</dbReference>